<dbReference type="GO" id="GO:0046961">
    <property type="term" value="F:proton-transporting ATPase activity, rotational mechanism"/>
    <property type="evidence" value="ECO:0007669"/>
    <property type="project" value="InterPro"/>
</dbReference>
<evidence type="ECO:0000256" key="4">
    <source>
        <dbReference type="ARBA" id="ARBA00023065"/>
    </source>
</evidence>
<dbReference type="Gene3D" id="1.10.510.10">
    <property type="entry name" value="Transferase(Phosphotransferase) domain 1"/>
    <property type="match status" value="1"/>
</dbReference>
<dbReference type="Gene3D" id="3.30.70.100">
    <property type="match status" value="1"/>
</dbReference>
<dbReference type="PROSITE" id="PS50011">
    <property type="entry name" value="PROTEIN_KINASE_DOM"/>
    <property type="match status" value="1"/>
</dbReference>
<dbReference type="FunFam" id="1.10.510.10:FF:000323">
    <property type="entry name" value="TP53-regulating kinase, putative"/>
    <property type="match status" value="1"/>
</dbReference>
<dbReference type="AlphaFoldDB" id="A0A0F7SUN0"/>
<feature type="region of interest" description="Disordered" evidence="6">
    <location>
        <begin position="354"/>
        <end position="381"/>
    </location>
</feature>
<dbReference type="PANTHER" id="PTHR10137:SF0">
    <property type="entry name" value="V-TYPE PROTON ATPASE SUBUNIT C"/>
    <property type="match status" value="1"/>
</dbReference>
<evidence type="ECO:0000256" key="1">
    <source>
        <dbReference type="ARBA" id="ARBA00006138"/>
    </source>
</evidence>
<proteinExistence type="inferred from homology"/>
<accession>A0A0F7SUN0</accession>
<name>A0A0F7SUN0_PHARH</name>
<dbReference type="GO" id="GO:0004672">
    <property type="term" value="F:protein kinase activity"/>
    <property type="evidence" value="ECO:0007669"/>
    <property type="project" value="InterPro"/>
</dbReference>
<dbReference type="CDD" id="cd14785">
    <property type="entry name" value="V-ATPase_C"/>
    <property type="match status" value="1"/>
</dbReference>
<dbReference type="SUPFAM" id="SSF118203">
    <property type="entry name" value="Vacuolar ATP synthase subunit C"/>
    <property type="match status" value="1"/>
</dbReference>
<evidence type="ECO:0000313" key="8">
    <source>
        <dbReference type="EMBL" id="CED85231.1"/>
    </source>
</evidence>
<dbReference type="FunFam" id="3.30.70.100:FF:000002">
    <property type="entry name" value="V-type proton ATPase subunit C"/>
    <property type="match status" value="1"/>
</dbReference>
<dbReference type="Gene3D" id="3.30.200.20">
    <property type="entry name" value="Phosphorylase Kinase, domain 1"/>
    <property type="match status" value="1"/>
</dbReference>
<dbReference type="PROSITE" id="PS00109">
    <property type="entry name" value="PROTEIN_KINASE_TYR"/>
    <property type="match status" value="1"/>
</dbReference>
<comment type="similarity">
    <text evidence="1">Belongs to the V-ATPase C subunit family.</text>
</comment>
<evidence type="ECO:0000256" key="6">
    <source>
        <dbReference type="SAM" id="MobiDB-lite"/>
    </source>
</evidence>
<dbReference type="GO" id="GO:0000221">
    <property type="term" value="C:vacuolar proton-transporting V-type ATPase, V1 domain"/>
    <property type="evidence" value="ECO:0007669"/>
    <property type="project" value="TreeGrafter"/>
</dbReference>
<reference evidence="8" key="1">
    <citation type="submission" date="2014-08" db="EMBL/GenBank/DDBJ databases">
        <authorList>
            <person name="Sharma Rahul"/>
            <person name="Thines Marco"/>
        </authorList>
    </citation>
    <scope>NUCLEOTIDE SEQUENCE</scope>
</reference>
<dbReference type="InterPro" id="IPR004907">
    <property type="entry name" value="ATPase_V1-cplx_csu"/>
</dbReference>
<feature type="domain" description="Protein kinase" evidence="7">
    <location>
        <begin position="406"/>
        <end position="678"/>
    </location>
</feature>
<dbReference type="Gene3D" id="1.20.1460.10">
    <property type="entry name" value="subunit c (vma5p) of the yeast v-atpase, domain 2"/>
    <property type="match status" value="1"/>
</dbReference>
<dbReference type="InterPro" id="IPR000719">
    <property type="entry name" value="Prot_kinase_dom"/>
</dbReference>
<feature type="region of interest" description="Disordered" evidence="6">
    <location>
        <begin position="517"/>
        <end position="543"/>
    </location>
</feature>
<feature type="compositionally biased region" description="Basic and acidic residues" evidence="6">
    <location>
        <begin position="359"/>
        <end position="368"/>
    </location>
</feature>
<evidence type="ECO:0000256" key="5">
    <source>
        <dbReference type="ARBA" id="ARBA00053565"/>
    </source>
</evidence>
<protein>
    <submittedName>
        <fullName evidence="8">Vacuolar H-ATPase V1 sector, subunit C</fullName>
    </submittedName>
</protein>
<dbReference type="EMBL" id="LN483332">
    <property type="protein sequence ID" value="CED85231.1"/>
    <property type="molecule type" value="Genomic_DNA"/>
</dbReference>
<dbReference type="InterPro" id="IPR008266">
    <property type="entry name" value="Tyr_kinase_AS"/>
</dbReference>
<dbReference type="SUPFAM" id="SSF56112">
    <property type="entry name" value="Protein kinase-like (PK-like)"/>
    <property type="match status" value="1"/>
</dbReference>
<dbReference type="GO" id="GO:0005524">
    <property type="term" value="F:ATP binding"/>
    <property type="evidence" value="ECO:0007669"/>
    <property type="project" value="InterPro"/>
</dbReference>
<comment type="function">
    <text evidence="5">Subunit of the V1 complex of vacuolar(H+)-ATPase (V-ATPase), a multisubunit enzyme composed of a peripheral complex (V1) that hydrolyzes ATP and a membrane integral complex (V0) that translocates protons. V-ATPase is responsible for acidifying and maintaining the pH of intracellular compartments. Subunit C is necessary for the assembly of the catalytic sector of the enzyme and is likely to have a specific function in its catalytic activity. Reversibly leaves the enzyme after glucose depletion, causing the catalytic subcomplex V1 to detach from the V0 section.</text>
</comment>
<evidence type="ECO:0000256" key="3">
    <source>
        <dbReference type="ARBA" id="ARBA00022781"/>
    </source>
</evidence>
<feature type="compositionally biased region" description="Acidic residues" evidence="6">
    <location>
        <begin position="518"/>
        <end position="542"/>
    </location>
</feature>
<organism evidence="8">
    <name type="scientific">Phaffia rhodozyma</name>
    <name type="common">Yeast</name>
    <name type="synonym">Xanthophyllomyces dendrorhous</name>
    <dbReference type="NCBI Taxonomy" id="264483"/>
    <lineage>
        <taxon>Eukaryota</taxon>
        <taxon>Fungi</taxon>
        <taxon>Dikarya</taxon>
        <taxon>Basidiomycota</taxon>
        <taxon>Agaricomycotina</taxon>
        <taxon>Tremellomycetes</taxon>
        <taxon>Cystofilobasidiales</taxon>
        <taxon>Mrakiaceae</taxon>
        <taxon>Phaffia</taxon>
    </lineage>
</organism>
<dbReference type="InterPro" id="IPR036132">
    <property type="entry name" value="Vac_ATP_synth_c_sf"/>
</dbReference>
<dbReference type="InterPro" id="IPR011009">
    <property type="entry name" value="Kinase-like_dom_sf"/>
</dbReference>
<sequence length="678" mass="75747">MPSELAYWIVSSPTIDDDPSRTLSDIKPALDGVLTDPSKYGSVEVPRLKAGTLSSLLSLSDSLPKQDAFFTQTVSKLLDTLRSLLNDDKAKVELHTRVNDRPLEEYIFPPDKSGWKWDNGRWGAHGKVAEVIENLSKEMNSIDSIQKARLQAYNLAKGNLTAMQRRLTGNLSTKSLGEVVSKDDFVTGDSEFLDTLMVAVPNNLTKDWLSKYERLCSMIVPRSSSKIASDDEFTLYSVTVFKKVKDEFSQKCRENRFILRDFTYDEGAIQKQKQDLEYALIEERELWADLVRLSRTNFSEAFKLLVHLKVVRLYVESVLRYGLPAEYSAIAVKPEGKTSAKLLKTLSSQYAYLASNGDPSRRTKDEKSAPSGGSGKGGDEVGGEWAGVMEEEWLDFVLFEPFLQLISGSRVIKQGAEAKVYKTTLFPSPILTPSSSSCTTPQPTTTLIKHRFSKKYRHPHLDAQLTKARVISEARSLVRACRGGVNVPGVRGIDWETGVVALEFIEGWSVREVLGAGAEDEDEDEGEEENEEENEDENEDENQITKEANPWDGLDLSFIPSLIGHQLALLHAAEIIHGDLTTSNMMLRPVHKEPTGSRAPYEVVMIDFGLAFISNLAEDKAVDLYVLERAFSSTHPGSEGLFESILEAYRLTAGKSWKEVGKRLEDVRLRGRKRSMLG</sequence>
<keyword evidence="3" id="KW-0375">Hydrogen ion transport</keyword>
<dbReference type="PANTHER" id="PTHR10137">
    <property type="entry name" value="V-TYPE PROTON ATPASE SUBUNIT C"/>
    <property type="match status" value="1"/>
</dbReference>
<keyword evidence="4" id="KW-0406">Ion transport</keyword>
<evidence type="ECO:0000259" key="7">
    <source>
        <dbReference type="PROSITE" id="PS50011"/>
    </source>
</evidence>
<dbReference type="Gene3D" id="3.30.70.1180">
    <property type="entry name" value="Vacuolar atp synthase subunit c, domain 1"/>
    <property type="match status" value="1"/>
</dbReference>
<dbReference type="Pfam" id="PF03223">
    <property type="entry name" value="V-ATPase_C"/>
    <property type="match status" value="1"/>
</dbReference>
<keyword evidence="2" id="KW-0813">Transport</keyword>
<evidence type="ECO:0000256" key="2">
    <source>
        <dbReference type="ARBA" id="ARBA00022448"/>
    </source>
</evidence>